<dbReference type="Pfam" id="PF05708">
    <property type="entry name" value="Peptidase_C92"/>
    <property type="match status" value="1"/>
</dbReference>
<evidence type="ECO:0000313" key="3">
    <source>
        <dbReference type="Proteomes" id="UP000199559"/>
    </source>
</evidence>
<reference evidence="3" key="1">
    <citation type="submission" date="2016-10" db="EMBL/GenBank/DDBJ databases">
        <authorList>
            <person name="Varghese N."/>
            <person name="Submissions S."/>
        </authorList>
    </citation>
    <scope>NUCLEOTIDE SEQUENCE [LARGE SCALE GENOMIC DNA]</scope>
    <source>
        <strain evidence="3">DSM 28881</strain>
    </source>
</reference>
<dbReference type="STRING" id="1144750.SAMN05443431_11437"/>
<feature type="signal peptide" evidence="1">
    <location>
        <begin position="1"/>
        <end position="25"/>
    </location>
</feature>
<keyword evidence="1" id="KW-0732">Signal</keyword>
<sequence>MTLTLKQTCLLFIASLVVISCNSNKNTTTFKLKQGDLLFQNTGTSDVANAIKDVTATSLSKNYSHVAIAMQKDDQWFVVEAYPKIGVSQTSLKTFLDRNKNKLNKSQTTVARLDSIYQPYIAKALNYGIERLNTPYDDVFLWDDTSYYCSELVYKMFSTQNLAKAAIPFLTHPMTFNDSTGHPMPSWTTYYKTRNQPIPEGIEGTNPNLMASSPHITFVHDYEQE</sequence>
<accession>A0A1I3T770</accession>
<evidence type="ECO:0000313" key="2">
    <source>
        <dbReference type="EMBL" id="SFJ65661.1"/>
    </source>
</evidence>
<dbReference type="InterPro" id="IPR024453">
    <property type="entry name" value="Peptidase_C92"/>
</dbReference>
<organism evidence="2 3">
    <name type="scientific">Olleya namhaensis</name>
    <dbReference type="NCBI Taxonomy" id="1144750"/>
    <lineage>
        <taxon>Bacteria</taxon>
        <taxon>Pseudomonadati</taxon>
        <taxon>Bacteroidota</taxon>
        <taxon>Flavobacteriia</taxon>
        <taxon>Flavobacteriales</taxon>
        <taxon>Flavobacteriaceae</taxon>
    </lineage>
</organism>
<dbReference type="SUPFAM" id="SSF54001">
    <property type="entry name" value="Cysteine proteinases"/>
    <property type="match status" value="1"/>
</dbReference>
<gene>
    <name evidence="2" type="ORF">SAMN05443431_11437</name>
</gene>
<dbReference type="Gene3D" id="3.90.1720.10">
    <property type="entry name" value="endopeptidase domain like (from Nostoc punctiforme)"/>
    <property type="match status" value="1"/>
</dbReference>
<dbReference type="Proteomes" id="UP000199559">
    <property type="component" value="Unassembled WGS sequence"/>
</dbReference>
<dbReference type="PROSITE" id="PS51257">
    <property type="entry name" value="PROKAR_LIPOPROTEIN"/>
    <property type="match status" value="1"/>
</dbReference>
<dbReference type="RefSeq" id="WP_090842376.1">
    <property type="nucleotide sequence ID" value="NZ_FORM01000014.1"/>
</dbReference>
<keyword evidence="3" id="KW-1185">Reference proteome</keyword>
<protein>
    <submittedName>
        <fullName evidence="2">Permuted papain-like amidase enzyme, YaeF/YiiX, C92 family</fullName>
    </submittedName>
</protein>
<dbReference type="InterPro" id="IPR038765">
    <property type="entry name" value="Papain-like_cys_pep_sf"/>
</dbReference>
<evidence type="ECO:0000256" key="1">
    <source>
        <dbReference type="SAM" id="SignalP"/>
    </source>
</evidence>
<proteinExistence type="predicted"/>
<name>A0A1I3T770_9FLAO</name>
<dbReference type="EMBL" id="FORM01000014">
    <property type="protein sequence ID" value="SFJ65661.1"/>
    <property type="molecule type" value="Genomic_DNA"/>
</dbReference>
<feature type="chain" id="PRO_5011470110" evidence="1">
    <location>
        <begin position="26"/>
        <end position="225"/>
    </location>
</feature>
<dbReference type="AlphaFoldDB" id="A0A1I3T770"/>